<name>A0A0J8D1E5_BETVV</name>
<evidence type="ECO:0000256" key="8">
    <source>
        <dbReference type="ARBA" id="ARBA00022927"/>
    </source>
</evidence>
<evidence type="ECO:0000313" key="14">
    <source>
        <dbReference type="Proteomes" id="UP000035740"/>
    </source>
</evidence>
<protein>
    <recommendedName>
        <fullName evidence="4">Phosphorylated adapter RNA export protein</fullName>
    </recommendedName>
    <alternativeName>
        <fullName evidence="10">RNA U small nuclear RNA export adapter protein</fullName>
    </alternativeName>
</protein>
<organism evidence="13 14">
    <name type="scientific">Beta vulgaris subsp. vulgaris</name>
    <name type="common">Beet</name>
    <dbReference type="NCBI Taxonomy" id="3555"/>
    <lineage>
        <taxon>Eukaryota</taxon>
        <taxon>Viridiplantae</taxon>
        <taxon>Streptophyta</taxon>
        <taxon>Embryophyta</taxon>
        <taxon>Tracheophyta</taxon>
        <taxon>Spermatophyta</taxon>
        <taxon>Magnoliopsida</taxon>
        <taxon>eudicotyledons</taxon>
        <taxon>Gunneridae</taxon>
        <taxon>Pentapetalae</taxon>
        <taxon>Caryophyllales</taxon>
        <taxon>Chenopodiaceae</taxon>
        <taxon>Betoideae</taxon>
        <taxon>Beta</taxon>
    </lineage>
</organism>
<dbReference type="GO" id="GO:0015031">
    <property type="term" value="P:protein transport"/>
    <property type="evidence" value="ECO:0007669"/>
    <property type="project" value="UniProtKB-KW"/>
</dbReference>
<dbReference type="OMA" id="MEGEHNI"/>
<feature type="region of interest" description="Disordered" evidence="11">
    <location>
        <begin position="193"/>
        <end position="239"/>
    </location>
</feature>
<evidence type="ECO:0000256" key="11">
    <source>
        <dbReference type="SAM" id="MobiDB-lite"/>
    </source>
</evidence>
<evidence type="ECO:0000313" key="13">
    <source>
        <dbReference type="EMBL" id="KMT17973.1"/>
    </source>
</evidence>
<dbReference type="GO" id="GO:0003723">
    <property type="term" value="F:RNA binding"/>
    <property type="evidence" value="ECO:0007669"/>
    <property type="project" value="UniProtKB-KW"/>
</dbReference>
<keyword evidence="7" id="KW-0694">RNA-binding</keyword>
<dbReference type="PANTHER" id="PTHR13135">
    <property type="entry name" value="CYTOSOLIC RESINIFERATOXIN BINDING PROTEIN RBP-26"/>
    <property type="match status" value="1"/>
</dbReference>
<gene>
    <name evidence="13" type="ORF">BVRB_2g033190</name>
</gene>
<evidence type="ECO:0000256" key="10">
    <source>
        <dbReference type="ARBA" id="ARBA00030834"/>
    </source>
</evidence>
<dbReference type="GO" id="GO:0006408">
    <property type="term" value="P:snRNA export from nucleus"/>
    <property type="evidence" value="ECO:0007669"/>
    <property type="project" value="InterPro"/>
</dbReference>
<dbReference type="Proteomes" id="UP000035740">
    <property type="component" value="Chromosome 2"/>
</dbReference>
<evidence type="ECO:0000259" key="12">
    <source>
        <dbReference type="Pfam" id="PF10258"/>
    </source>
</evidence>
<dbReference type="EMBL" id="KQ090040">
    <property type="protein sequence ID" value="KMT17973.1"/>
    <property type="molecule type" value="Genomic_DNA"/>
</dbReference>
<keyword evidence="14" id="KW-1185">Reference proteome</keyword>
<evidence type="ECO:0000256" key="4">
    <source>
        <dbReference type="ARBA" id="ARBA00016856"/>
    </source>
</evidence>
<evidence type="ECO:0000256" key="7">
    <source>
        <dbReference type="ARBA" id="ARBA00022884"/>
    </source>
</evidence>
<dbReference type="eggNOG" id="KOG3948">
    <property type="taxonomic scope" value="Eukaryota"/>
</dbReference>
<keyword evidence="8" id="KW-0653">Protein transport</keyword>
<dbReference type="GO" id="GO:0005634">
    <property type="term" value="C:nucleus"/>
    <property type="evidence" value="ECO:0007669"/>
    <property type="project" value="UniProtKB-SubCell"/>
</dbReference>
<evidence type="ECO:0000256" key="5">
    <source>
        <dbReference type="ARBA" id="ARBA00022448"/>
    </source>
</evidence>
<keyword evidence="6" id="KW-0963">Cytoplasm</keyword>
<dbReference type="Pfam" id="PF10258">
    <property type="entry name" value="PHAX_RNA-bd"/>
    <property type="match status" value="1"/>
</dbReference>
<evidence type="ECO:0000256" key="3">
    <source>
        <dbReference type="ARBA" id="ARBA00006094"/>
    </source>
</evidence>
<keyword evidence="5" id="KW-0813">Transport</keyword>
<comment type="subcellular location">
    <subcellularLocation>
        <location evidence="2">Cytoplasm</location>
    </subcellularLocation>
    <subcellularLocation>
        <location evidence="1">Nucleus</location>
    </subcellularLocation>
</comment>
<evidence type="ECO:0000256" key="9">
    <source>
        <dbReference type="ARBA" id="ARBA00023242"/>
    </source>
</evidence>
<dbReference type="InterPro" id="IPR019385">
    <property type="entry name" value="PHAX_RNA-binding_domain"/>
</dbReference>
<dbReference type="OrthoDB" id="20573at2759"/>
<dbReference type="Gene3D" id="1.10.10.1440">
    <property type="entry name" value="PHAX RNA-binding domain"/>
    <property type="match status" value="1"/>
</dbReference>
<dbReference type="GO" id="GO:0005737">
    <property type="term" value="C:cytoplasm"/>
    <property type="evidence" value="ECO:0007669"/>
    <property type="project" value="UniProtKB-SubCell"/>
</dbReference>
<feature type="compositionally biased region" description="Polar residues" evidence="11">
    <location>
        <begin position="203"/>
        <end position="215"/>
    </location>
</feature>
<feature type="compositionally biased region" description="Basic residues" evidence="11">
    <location>
        <begin position="78"/>
        <end position="92"/>
    </location>
</feature>
<feature type="region of interest" description="Disordered" evidence="11">
    <location>
        <begin position="60"/>
        <end position="93"/>
    </location>
</feature>
<accession>A0A0J8D1E5</accession>
<evidence type="ECO:0000256" key="6">
    <source>
        <dbReference type="ARBA" id="ARBA00022490"/>
    </source>
</evidence>
<dbReference type="PANTHER" id="PTHR13135:SF0">
    <property type="entry name" value="PHOSPHORYLATED ADAPTER RNA EXPORT PROTEIN"/>
    <property type="match status" value="1"/>
</dbReference>
<dbReference type="AlphaFoldDB" id="A0A0J8D1E5"/>
<reference evidence="13 14" key="1">
    <citation type="journal article" date="2014" name="Nature">
        <title>The genome of the recently domesticated crop plant sugar beet (Beta vulgaris).</title>
        <authorList>
            <person name="Dohm J.C."/>
            <person name="Minoche A.E."/>
            <person name="Holtgrawe D."/>
            <person name="Capella-Gutierrez S."/>
            <person name="Zakrzewski F."/>
            <person name="Tafer H."/>
            <person name="Rupp O."/>
            <person name="Sorensen T.R."/>
            <person name="Stracke R."/>
            <person name="Reinhardt R."/>
            <person name="Goesmann A."/>
            <person name="Kraft T."/>
            <person name="Schulz B."/>
            <person name="Stadler P.F."/>
            <person name="Schmidt T."/>
            <person name="Gabaldon T."/>
            <person name="Lehrach H."/>
            <person name="Weisshaar B."/>
            <person name="Himmelbauer H."/>
        </authorList>
    </citation>
    <scope>NUCLEOTIDE SEQUENCE [LARGE SCALE GENOMIC DNA]</scope>
    <source>
        <tissue evidence="13">Taproot</tissue>
    </source>
</reference>
<feature type="domain" description="Phosphorylated adapter RNA export protein RNA-binding" evidence="12">
    <location>
        <begin position="108"/>
        <end position="185"/>
    </location>
</feature>
<comment type="similarity">
    <text evidence="3">Belongs to the PHAX family.</text>
</comment>
<proteinExistence type="inferred from homology"/>
<sequence length="261" mass="29108">MIGLLLEALSTIMDFGESILDSLDEELSCGDGEDVEMMEVEDGEVVDRHIVLEITDKNDKEMKTDLQNGNPQPAKNMNNKKRRKKKNKRKKGIPISDDVVDMDRFVMGVCKQLREQKSYLVYTAVGILGVSAIKDLVKEVHAVQACGGQKTSLGDRCRTGGGVLWNILKARDPNAYKEIMKKGREFEKEFRRASMQPHGASGAITSKRTANTSNDVEIKTPAPEQSAQPSTEEEKRTSVHYRIRVPVTYDDLPGEEPVEGI</sequence>
<evidence type="ECO:0000256" key="1">
    <source>
        <dbReference type="ARBA" id="ARBA00004123"/>
    </source>
</evidence>
<dbReference type="Gramene" id="KMT17973">
    <property type="protein sequence ID" value="KMT17973"/>
    <property type="gene ID" value="BVRB_2g033190"/>
</dbReference>
<keyword evidence="9" id="KW-0539">Nucleus</keyword>
<dbReference type="InterPro" id="IPR039047">
    <property type="entry name" value="PHAX"/>
</dbReference>
<dbReference type="InterPro" id="IPR038092">
    <property type="entry name" value="PHAX_RNA-binding_sf"/>
</dbReference>
<evidence type="ECO:0000256" key="2">
    <source>
        <dbReference type="ARBA" id="ARBA00004496"/>
    </source>
</evidence>